<feature type="region of interest" description="Disordered" evidence="1">
    <location>
        <begin position="1"/>
        <end position="21"/>
    </location>
</feature>
<feature type="region of interest" description="Disordered" evidence="1">
    <location>
        <begin position="33"/>
        <end position="119"/>
    </location>
</feature>
<feature type="compositionally biased region" description="Polar residues" evidence="1">
    <location>
        <begin position="145"/>
        <end position="156"/>
    </location>
</feature>
<proteinExistence type="predicted"/>
<feature type="compositionally biased region" description="Low complexity" evidence="1">
    <location>
        <begin position="182"/>
        <end position="199"/>
    </location>
</feature>
<gene>
    <name evidence="2" type="ORF">GTHE00462_LOCUS20222</name>
</gene>
<dbReference type="AlphaFoldDB" id="A0A7S4KYK6"/>
<name>A0A7S4KYK6_GUITH</name>
<evidence type="ECO:0000313" key="2">
    <source>
        <dbReference type="EMBL" id="CAE2308964.1"/>
    </source>
</evidence>
<feature type="compositionally biased region" description="Basic and acidic residues" evidence="1">
    <location>
        <begin position="166"/>
        <end position="180"/>
    </location>
</feature>
<feature type="compositionally biased region" description="Basic and acidic residues" evidence="1">
    <location>
        <begin position="33"/>
        <end position="112"/>
    </location>
</feature>
<accession>A0A7S4KYK6</accession>
<protein>
    <submittedName>
        <fullName evidence="2">Uncharacterized protein</fullName>
    </submittedName>
</protein>
<feature type="region of interest" description="Disordered" evidence="1">
    <location>
        <begin position="141"/>
        <end position="219"/>
    </location>
</feature>
<sequence>MDKIAGAVISSKLSSASESLGIDKFVSSVEEKFDKFGTKKENEAEGQRSENAEEKKKSFIPDALKSSDMKAKERLHEKRAEREKMAEQMRKEMNIKRQVPEETPAKEQEQEKGAISSMMSGVKSGLEKTADLGSTAGAKLLQGLSGMSSKVKSTIMRSPGQEEQEGEKVEDRRMEQKETEEAAASTTPPKSGPSSMGSKLQDLKETASSSASKGKQLVTSGFSMMMNKFQTMGSTGSHEKN</sequence>
<organism evidence="2">
    <name type="scientific">Guillardia theta</name>
    <name type="common">Cryptophyte</name>
    <name type="synonym">Cryptomonas phi</name>
    <dbReference type="NCBI Taxonomy" id="55529"/>
    <lineage>
        <taxon>Eukaryota</taxon>
        <taxon>Cryptophyceae</taxon>
        <taxon>Pyrenomonadales</taxon>
        <taxon>Geminigeraceae</taxon>
        <taxon>Guillardia</taxon>
    </lineage>
</organism>
<feature type="compositionally biased region" description="Low complexity" evidence="1">
    <location>
        <begin position="10"/>
        <end position="19"/>
    </location>
</feature>
<feature type="compositionally biased region" description="Polar residues" evidence="1">
    <location>
        <begin position="206"/>
        <end position="219"/>
    </location>
</feature>
<evidence type="ECO:0000256" key="1">
    <source>
        <dbReference type="SAM" id="MobiDB-lite"/>
    </source>
</evidence>
<dbReference type="EMBL" id="HBKN01026050">
    <property type="protein sequence ID" value="CAE2308964.1"/>
    <property type="molecule type" value="Transcribed_RNA"/>
</dbReference>
<reference evidence="2" key="1">
    <citation type="submission" date="2021-01" db="EMBL/GenBank/DDBJ databases">
        <authorList>
            <person name="Corre E."/>
            <person name="Pelletier E."/>
            <person name="Niang G."/>
            <person name="Scheremetjew M."/>
            <person name="Finn R."/>
            <person name="Kale V."/>
            <person name="Holt S."/>
            <person name="Cochrane G."/>
            <person name="Meng A."/>
            <person name="Brown T."/>
            <person name="Cohen L."/>
        </authorList>
    </citation>
    <scope>NUCLEOTIDE SEQUENCE</scope>
    <source>
        <strain evidence="2">CCMP 2712</strain>
    </source>
</reference>